<evidence type="ECO:0000256" key="1">
    <source>
        <dbReference type="ARBA" id="ARBA00004141"/>
    </source>
</evidence>
<dbReference type="AlphaFoldDB" id="A0A8J5XH68"/>
<comment type="caution">
    <text evidence="6">The sequence shown here is derived from an EMBL/GenBank/DDBJ whole genome shotgun (WGS) entry which is preliminary data.</text>
</comment>
<dbReference type="EMBL" id="JAGTXO010000003">
    <property type="protein sequence ID" value="KAG8468821.1"/>
    <property type="molecule type" value="Genomic_DNA"/>
</dbReference>
<evidence type="ECO:0000256" key="5">
    <source>
        <dbReference type="SAM" id="Phobius"/>
    </source>
</evidence>
<name>A0A8J5XH68_DIALT</name>
<dbReference type="Proteomes" id="UP000751190">
    <property type="component" value="Unassembled WGS sequence"/>
</dbReference>
<dbReference type="Pfam" id="PF04144">
    <property type="entry name" value="SCAMP"/>
    <property type="match status" value="1"/>
</dbReference>
<dbReference type="GO" id="GO:0015031">
    <property type="term" value="P:protein transport"/>
    <property type="evidence" value="ECO:0007669"/>
    <property type="project" value="InterPro"/>
</dbReference>
<gene>
    <name evidence="6" type="ORF">KFE25_007339</name>
</gene>
<protein>
    <recommendedName>
        <fullName evidence="8">Secretory carrier membrane protein</fullName>
    </recommendedName>
</protein>
<proteinExistence type="predicted"/>
<sequence length="233" mass="25059">MTSSSKEPQGGGAGASGGRSPIKWDEYNYPPFVRIMHFDLSELEGSSRKVVRWAHAGFFLLVAALMCNLLINFVLVCAGVPLKGLHIVYSLFNVIIFGGLGLYGEYASFKGVAASKPSLMRRYILLEGAIVVMSLLFSVMAVANWNGWMRLPQAAALEGPIAPFWFWATVVEAVCWTVNYIVGAVAVYHVVEFERNGPLAFSARATRGAKDAVKKAAGAASVKGAGGIRLARV</sequence>
<feature type="transmembrane region" description="Helical" evidence="5">
    <location>
        <begin position="58"/>
        <end position="81"/>
    </location>
</feature>
<keyword evidence="4 5" id="KW-0472">Membrane</keyword>
<dbReference type="OMA" id="EDYNYPP"/>
<keyword evidence="2 5" id="KW-0812">Transmembrane</keyword>
<comment type="subcellular location">
    <subcellularLocation>
        <location evidence="1">Membrane</location>
        <topology evidence="1">Multi-pass membrane protein</topology>
    </subcellularLocation>
</comment>
<evidence type="ECO:0000256" key="2">
    <source>
        <dbReference type="ARBA" id="ARBA00022692"/>
    </source>
</evidence>
<evidence type="ECO:0000313" key="7">
    <source>
        <dbReference type="Proteomes" id="UP000751190"/>
    </source>
</evidence>
<feature type="transmembrane region" description="Helical" evidence="5">
    <location>
        <begin position="165"/>
        <end position="191"/>
    </location>
</feature>
<evidence type="ECO:0008006" key="8">
    <source>
        <dbReference type="Google" id="ProtNLM"/>
    </source>
</evidence>
<dbReference type="InterPro" id="IPR007273">
    <property type="entry name" value="SCAMP"/>
</dbReference>
<keyword evidence="7" id="KW-1185">Reference proteome</keyword>
<reference evidence="6" key="1">
    <citation type="submission" date="2021-05" db="EMBL/GenBank/DDBJ databases">
        <title>The genome of the haptophyte Pavlova lutheri (Diacronema luteri, Pavlovales) - a model for lipid biosynthesis in eukaryotic algae.</title>
        <authorList>
            <person name="Hulatt C.J."/>
            <person name="Posewitz M.C."/>
        </authorList>
    </citation>
    <scope>NUCLEOTIDE SEQUENCE</scope>
    <source>
        <strain evidence="6">NIVA-4/92</strain>
    </source>
</reference>
<evidence type="ECO:0000256" key="4">
    <source>
        <dbReference type="ARBA" id="ARBA00023136"/>
    </source>
</evidence>
<feature type="transmembrane region" description="Helical" evidence="5">
    <location>
        <begin position="87"/>
        <end position="104"/>
    </location>
</feature>
<dbReference type="OrthoDB" id="565522at2759"/>
<evidence type="ECO:0000313" key="6">
    <source>
        <dbReference type="EMBL" id="KAG8468821.1"/>
    </source>
</evidence>
<feature type="transmembrane region" description="Helical" evidence="5">
    <location>
        <begin position="124"/>
        <end position="145"/>
    </location>
</feature>
<organism evidence="6 7">
    <name type="scientific">Diacronema lutheri</name>
    <name type="common">Unicellular marine alga</name>
    <name type="synonym">Monochrysis lutheri</name>
    <dbReference type="NCBI Taxonomy" id="2081491"/>
    <lineage>
        <taxon>Eukaryota</taxon>
        <taxon>Haptista</taxon>
        <taxon>Haptophyta</taxon>
        <taxon>Pavlovophyceae</taxon>
        <taxon>Pavlovales</taxon>
        <taxon>Pavlovaceae</taxon>
        <taxon>Diacronema</taxon>
    </lineage>
</organism>
<evidence type="ECO:0000256" key="3">
    <source>
        <dbReference type="ARBA" id="ARBA00022989"/>
    </source>
</evidence>
<dbReference type="GO" id="GO:0016020">
    <property type="term" value="C:membrane"/>
    <property type="evidence" value="ECO:0007669"/>
    <property type="project" value="UniProtKB-SubCell"/>
</dbReference>
<accession>A0A8J5XH68</accession>
<keyword evidence="3 5" id="KW-1133">Transmembrane helix</keyword>